<name>A0A178DEA2_9EURO</name>
<gene>
    <name evidence="2" type="ORF">AYO20_01401</name>
</gene>
<dbReference type="Proteomes" id="UP000185904">
    <property type="component" value="Unassembled WGS sequence"/>
</dbReference>
<feature type="chain" id="PRO_5008084223" evidence="1">
    <location>
        <begin position="23"/>
        <end position="189"/>
    </location>
</feature>
<dbReference type="GeneID" id="34584825"/>
<feature type="signal peptide" evidence="1">
    <location>
        <begin position="1"/>
        <end position="22"/>
    </location>
</feature>
<dbReference type="AlphaFoldDB" id="A0A178DEA2"/>
<evidence type="ECO:0000313" key="3">
    <source>
        <dbReference type="Proteomes" id="UP000185904"/>
    </source>
</evidence>
<protein>
    <submittedName>
        <fullName evidence="2">Uncharacterized protein</fullName>
    </submittedName>
</protein>
<dbReference type="EMBL" id="LVCJ01000005">
    <property type="protein sequence ID" value="OAL39531.1"/>
    <property type="molecule type" value="Genomic_DNA"/>
</dbReference>
<dbReference type="OrthoDB" id="10279489at2759"/>
<evidence type="ECO:0000313" key="2">
    <source>
        <dbReference type="EMBL" id="OAL39531.1"/>
    </source>
</evidence>
<accession>A0A178DEA2</accession>
<keyword evidence="3" id="KW-1185">Reference proteome</keyword>
<proteinExistence type="predicted"/>
<dbReference type="RefSeq" id="XP_022504543.1">
    <property type="nucleotide sequence ID" value="XM_022639707.1"/>
</dbReference>
<comment type="caution">
    <text evidence="2">The sequence shown here is derived from an EMBL/GenBank/DDBJ whole genome shotgun (WGS) entry which is preliminary data.</text>
</comment>
<sequence>MQFILGQYVLVALLPHFWGVRAVPGTANIVLFQQANLCGGGTSATCADLDPGVCCDFGSFFGACMVAIPQSPISPFTAAAFRSGNCQNELEQAQQTVCICPTGDASINGVKWLQATNVPGKRDLESSNCTTVKPDTFTHTENGVQHVVKGADSPDIVASILQGLEDGSLTDEDLKKTILSFGVKTHLSE</sequence>
<keyword evidence="1" id="KW-0732">Signal</keyword>
<reference evidence="2 3" key="1">
    <citation type="submission" date="2016-03" db="EMBL/GenBank/DDBJ databases">
        <title>The draft genome sequence of Fonsecaea nubica causative agent of cutaneous subcutaneous infection in human host.</title>
        <authorList>
            <person name="Costa F."/>
            <person name="Sybren D.H."/>
            <person name="Raittz R.T."/>
            <person name="Weiss V.A."/>
            <person name="Leao A.C."/>
            <person name="Gomes R."/>
            <person name="De Souza E.M."/>
            <person name="Pedrosa F.O."/>
            <person name="Steffens M.B."/>
            <person name="Bombassaro A."/>
            <person name="Tadra-Sfeir M.Z."/>
            <person name="Moreno L.F."/>
            <person name="Najafzadeh M.J."/>
            <person name="Felipe M.S."/>
            <person name="Teixeira M."/>
            <person name="Sun J."/>
            <person name="Xi L."/>
            <person name="Castro M.A."/>
            <person name="Vicente V.A."/>
        </authorList>
    </citation>
    <scope>NUCLEOTIDE SEQUENCE [LARGE SCALE GENOMIC DNA]</scope>
    <source>
        <strain evidence="2 3">CBS 269.64</strain>
    </source>
</reference>
<organism evidence="2 3">
    <name type="scientific">Fonsecaea nubica</name>
    <dbReference type="NCBI Taxonomy" id="856822"/>
    <lineage>
        <taxon>Eukaryota</taxon>
        <taxon>Fungi</taxon>
        <taxon>Dikarya</taxon>
        <taxon>Ascomycota</taxon>
        <taxon>Pezizomycotina</taxon>
        <taxon>Eurotiomycetes</taxon>
        <taxon>Chaetothyriomycetidae</taxon>
        <taxon>Chaetothyriales</taxon>
        <taxon>Herpotrichiellaceae</taxon>
        <taxon>Fonsecaea</taxon>
    </lineage>
</organism>
<evidence type="ECO:0000256" key="1">
    <source>
        <dbReference type="SAM" id="SignalP"/>
    </source>
</evidence>